<dbReference type="Pfam" id="PF01154">
    <property type="entry name" value="HMG_CoA_synt_N"/>
    <property type="match status" value="1"/>
</dbReference>
<dbReference type="GO" id="GO:0006696">
    <property type="term" value="P:ergosterol biosynthetic process"/>
    <property type="evidence" value="ECO:0007669"/>
    <property type="project" value="TreeGrafter"/>
</dbReference>
<feature type="domain" description="Hydroxymethylglutaryl-coenzyme A synthase N-terminal" evidence="6">
    <location>
        <begin position="4"/>
        <end position="177"/>
    </location>
</feature>
<dbReference type="GO" id="GO:0010142">
    <property type="term" value="P:farnesyl diphosphate biosynthetic process, mevalonate pathway"/>
    <property type="evidence" value="ECO:0007669"/>
    <property type="project" value="InterPro"/>
</dbReference>
<reference evidence="8 9" key="1">
    <citation type="submission" date="2015-04" db="EMBL/GenBank/DDBJ databases">
        <authorList>
            <person name="Syromyatnikov M.Y."/>
            <person name="Popov V.N."/>
        </authorList>
    </citation>
    <scope>NUCLEOTIDE SEQUENCE [LARGE SCALE GENOMIC DNA]</scope>
    <source>
        <strain evidence="8">WF-38-12</strain>
    </source>
</reference>
<proteinExistence type="inferred from homology"/>
<comment type="similarity">
    <text evidence="1 5">Belongs to the thiolase-like superfamily. HMG-CoA synthase family.</text>
</comment>
<dbReference type="OrthoDB" id="1269963at2759"/>
<feature type="active site" description="Proton donor/acceptor" evidence="3">
    <location>
        <position position="256"/>
    </location>
</feature>
<dbReference type="OMA" id="ARNGNMY"/>
<accession>A0A0U1M4P2</accession>
<dbReference type="GO" id="GO:0004421">
    <property type="term" value="F:hydroxymethylglutaryl-CoA synthase activity"/>
    <property type="evidence" value="ECO:0007669"/>
    <property type="project" value="UniProtKB-EC"/>
</dbReference>
<comment type="function">
    <text evidence="5">Catalyzes the condensation of acetyl-CoA with acetoacetyl-CoA to form HMG-CoA.</text>
</comment>
<dbReference type="EC" id="2.3.3.10" evidence="5"/>
<feature type="active site" description="Acyl-thioester intermediate" evidence="3">
    <location>
        <position position="120"/>
    </location>
</feature>
<dbReference type="Pfam" id="PF08540">
    <property type="entry name" value="HMG_CoA_synt_C"/>
    <property type="match status" value="1"/>
</dbReference>
<protein>
    <recommendedName>
        <fullName evidence="5">Hydroxymethylglutaryl-CoA synthase</fullName>
        <shortName evidence="5">HMG-CoA synthase</shortName>
        <ecNumber evidence="5">2.3.3.10</ecNumber>
    </recommendedName>
    <alternativeName>
        <fullName evidence="5">3-hydroxy-3-methylglutaryl coenzyme A synthase</fullName>
    </alternativeName>
</protein>
<dbReference type="PANTHER" id="PTHR43323:SF2">
    <property type="entry name" value="HYDROXYMETHYLGLUTARYL-COA SYNTHASE"/>
    <property type="match status" value="1"/>
</dbReference>
<dbReference type="NCBIfam" id="TIGR01833">
    <property type="entry name" value="HMG-CoA-S_euk"/>
    <property type="match status" value="1"/>
</dbReference>
<dbReference type="InterPro" id="IPR016039">
    <property type="entry name" value="Thiolase-like"/>
</dbReference>
<dbReference type="PANTHER" id="PTHR43323">
    <property type="entry name" value="3-HYDROXY-3-METHYLGLUTARYL COENZYME A SYNTHASE"/>
    <property type="match status" value="1"/>
</dbReference>
<feature type="binding site" evidence="4">
    <location>
        <position position="265"/>
    </location>
    <ligand>
        <name>CoA</name>
        <dbReference type="ChEBI" id="CHEBI:57287"/>
    </ligand>
</feature>
<evidence type="ECO:0000256" key="3">
    <source>
        <dbReference type="PIRSR" id="PIRSR610122-1"/>
    </source>
</evidence>
<dbReference type="Gene3D" id="3.40.47.10">
    <property type="match status" value="1"/>
</dbReference>
<comment type="catalytic activity">
    <reaction evidence="5">
        <text>acetoacetyl-CoA + acetyl-CoA + H2O = (3S)-3-hydroxy-3-methylglutaryl-CoA + CoA + H(+)</text>
        <dbReference type="Rhea" id="RHEA:10188"/>
        <dbReference type="ChEBI" id="CHEBI:15377"/>
        <dbReference type="ChEBI" id="CHEBI:15378"/>
        <dbReference type="ChEBI" id="CHEBI:43074"/>
        <dbReference type="ChEBI" id="CHEBI:57286"/>
        <dbReference type="ChEBI" id="CHEBI:57287"/>
        <dbReference type="ChEBI" id="CHEBI:57288"/>
        <dbReference type="EC" id="2.3.3.10"/>
    </reaction>
</comment>
<dbReference type="EMBL" id="CVMT01000008">
    <property type="protein sequence ID" value="CRG90495.1"/>
    <property type="molecule type" value="Genomic_DNA"/>
</dbReference>
<evidence type="ECO:0000259" key="6">
    <source>
        <dbReference type="Pfam" id="PF01154"/>
    </source>
</evidence>
<evidence type="ECO:0000256" key="2">
    <source>
        <dbReference type="ARBA" id="ARBA00022679"/>
    </source>
</evidence>
<dbReference type="AlphaFoldDB" id="A0A0U1M4P2"/>
<gene>
    <name evidence="8" type="ORF">PISL3812_07539</name>
</gene>
<dbReference type="GO" id="GO:0006084">
    <property type="term" value="P:acetyl-CoA metabolic process"/>
    <property type="evidence" value="ECO:0007669"/>
    <property type="project" value="InterPro"/>
</dbReference>
<dbReference type="FunFam" id="3.40.47.10:FF:000008">
    <property type="entry name" value="3-hydroxy-3-methylglutaryl coenzyme A synthase"/>
    <property type="match status" value="1"/>
</dbReference>
<feature type="active site" description="Proton donor/acceptor" evidence="3">
    <location>
        <position position="86"/>
    </location>
</feature>
<dbReference type="InterPro" id="IPR013746">
    <property type="entry name" value="HMG_CoA_synt_C_dom"/>
</dbReference>
<sequence>MLARPENVGIKALEIYFPNQYVDQTDLEKYMGVSPGKFTLGLGQTTMAFCDDREDIYSILLTTVSSLLVKYSIPPTSIGRLEVGTETVLDKAKSCKSVLMQLFSPSGNSDIEGIDTIHACYGGTNALFNAVNWIESSSWDGRDAIVVMGDIAMYDTPAARPTGGVGCVAMLVGADAPLVVEGKGKASWMQHAYDFYKPDFGREYPVVDGHYSNKCYLTGLEECYKGHHLKKEKAMETQSLPQEKTRLGVFDYMIFHAPYCKLVSKSYARLLYQDYLHNPSHAAFVDVPSSIASIDHEASLTDKTIEKTFVNLSKVDFAARVQPSLTAATLCGNSYTASVYSCLVSLICNVPSEQLRGASVGVFSYGGGSASTLYTIRVRGDVSDIARTIDLHRRLEARHRVSPEEYNQACILREQAHQQKAFVPQGGLDRLASGTYYLTEIDALFRRQYAVKP</sequence>
<name>A0A0U1M4P2_TALIS</name>
<feature type="domain" description="Hydroxymethylglutaryl-coenzyme A synthase C-terminal" evidence="7">
    <location>
        <begin position="179"/>
        <end position="452"/>
    </location>
</feature>
<organism evidence="8 9">
    <name type="scientific">Talaromyces islandicus</name>
    <name type="common">Penicillium islandicum</name>
    <dbReference type="NCBI Taxonomy" id="28573"/>
    <lineage>
        <taxon>Eukaryota</taxon>
        <taxon>Fungi</taxon>
        <taxon>Dikarya</taxon>
        <taxon>Ascomycota</taxon>
        <taxon>Pezizomycotina</taxon>
        <taxon>Eurotiomycetes</taxon>
        <taxon>Eurotiomycetidae</taxon>
        <taxon>Eurotiales</taxon>
        <taxon>Trichocomaceae</taxon>
        <taxon>Talaromyces</taxon>
        <taxon>Talaromyces sect. Islandici</taxon>
    </lineage>
</organism>
<feature type="binding site" evidence="4">
    <location>
        <position position="261"/>
    </location>
    <ligand>
        <name>CoA</name>
        <dbReference type="ChEBI" id="CHEBI:57287"/>
    </ligand>
</feature>
<dbReference type="SUPFAM" id="SSF53901">
    <property type="entry name" value="Thiolase-like"/>
    <property type="match status" value="2"/>
</dbReference>
<dbReference type="Proteomes" id="UP000054383">
    <property type="component" value="Unassembled WGS sequence"/>
</dbReference>
<keyword evidence="2 5" id="KW-0808">Transferase</keyword>
<keyword evidence="9" id="KW-1185">Reference proteome</keyword>
<feature type="binding site" evidence="4">
    <location>
        <position position="212"/>
    </location>
    <ligand>
        <name>CoA</name>
        <dbReference type="ChEBI" id="CHEBI:57287"/>
    </ligand>
</feature>
<dbReference type="CDD" id="cd00827">
    <property type="entry name" value="init_cond_enzymes"/>
    <property type="match status" value="1"/>
</dbReference>
<dbReference type="InterPro" id="IPR013528">
    <property type="entry name" value="HMG_CoA_synth_N"/>
</dbReference>
<evidence type="ECO:0000256" key="1">
    <source>
        <dbReference type="ARBA" id="ARBA00007061"/>
    </source>
</evidence>
<evidence type="ECO:0000259" key="7">
    <source>
        <dbReference type="Pfam" id="PF08540"/>
    </source>
</evidence>
<dbReference type="InterPro" id="IPR010122">
    <property type="entry name" value="HMG_CoA_synthase_euk"/>
</dbReference>
<evidence type="ECO:0000256" key="5">
    <source>
        <dbReference type="RuleBase" id="RU364071"/>
    </source>
</evidence>
<dbReference type="STRING" id="28573.A0A0U1M4P2"/>
<evidence type="ECO:0000256" key="4">
    <source>
        <dbReference type="PIRSR" id="PIRSR610122-2"/>
    </source>
</evidence>
<evidence type="ECO:0000313" key="8">
    <source>
        <dbReference type="EMBL" id="CRG90495.1"/>
    </source>
</evidence>
<evidence type="ECO:0000313" key="9">
    <source>
        <dbReference type="Proteomes" id="UP000054383"/>
    </source>
</evidence>